<dbReference type="GO" id="GO:0003676">
    <property type="term" value="F:nucleic acid binding"/>
    <property type="evidence" value="ECO:0007669"/>
    <property type="project" value="InterPro"/>
</dbReference>
<keyword evidence="3" id="KW-1185">Reference proteome</keyword>
<dbReference type="Gene3D" id="2.40.50.140">
    <property type="entry name" value="Nucleic acid-binding proteins"/>
    <property type="match status" value="1"/>
</dbReference>
<dbReference type="InterPro" id="IPR011129">
    <property type="entry name" value="CSD"/>
</dbReference>
<evidence type="ECO:0000313" key="2">
    <source>
        <dbReference type="EMBL" id="KFI45381.1"/>
    </source>
</evidence>
<gene>
    <name evidence="2" type="ORF">BBOH_1210</name>
</gene>
<dbReference type="RefSeq" id="WP_033521256.1">
    <property type="nucleotide sequence ID" value="NZ_JDUS01000005.1"/>
</dbReference>
<dbReference type="EMBL" id="JGYP01000002">
    <property type="protein sequence ID" value="KFI45381.1"/>
    <property type="molecule type" value="Genomic_DNA"/>
</dbReference>
<proteinExistence type="predicted"/>
<protein>
    <submittedName>
        <fullName evidence="2">Cold-shock domain family protein</fullName>
    </submittedName>
</protein>
<organism evidence="2 3">
    <name type="scientific">Bifidobacterium bohemicum DSM 22767</name>
    <dbReference type="NCBI Taxonomy" id="1437606"/>
    <lineage>
        <taxon>Bacteria</taxon>
        <taxon>Bacillati</taxon>
        <taxon>Actinomycetota</taxon>
        <taxon>Actinomycetes</taxon>
        <taxon>Bifidobacteriales</taxon>
        <taxon>Bifidobacteriaceae</taxon>
        <taxon>Bifidobacterium</taxon>
    </lineage>
</organism>
<comment type="caution">
    <text evidence="2">The sequence shown here is derived from an EMBL/GenBank/DDBJ whole genome shotgun (WGS) entry which is preliminary data.</text>
</comment>
<dbReference type="AlphaFoldDB" id="A0A086ZFT1"/>
<dbReference type="Pfam" id="PF00313">
    <property type="entry name" value="CSD"/>
    <property type="match status" value="1"/>
</dbReference>
<dbReference type="STRING" id="1437606.BBOH_1210"/>
<evidence type="ECO:0000313" key="3">
    <source>
        <dbReference type="Proteomes" id="UP000029096"/>
    </source>
</evidence>
<accession>A0A086ZFT1</accession>
<name>A0A086ZFT1_9BIFI</name>
<evidence type="ECO:0000259" key="1">
    <source>
        <dbReference type="PROSITE" id="PS51857"/>
    </source>
</evidence>
<dbReference type="InterPro" id="IPR012340">
    <property type="entry name" value="NA-bd_OB-fold"/>
</dbReference>
<dbReference type="PRINTS" id="PR00050">
    <property type="entry name" value="COLDSHOCK"/>
</dbReference>
<dbReference type="Proteomes" id="UP000029096">
    <property type="component" value="Unassembled WGS sequence"/>
</dbReference>
<dbReference type="PANTHER" id="PTHR11544">
    <property type="entry name" value="COLD SHOCK DOMAIN CONTAINING PROTEINS"/>
    <property type="match status" value="1"/>
</dbReference>
<sequence length="129" mass="13830">MPSGKVRWFDQKKGYGFLTGDDGSDVFLPASALPQGVSNLRKGTKVQFAVADGRKGPQAMDVVVPGPAPSVIRATRPAPDDMAAIVEDLIKLLDSAGNSLRRHHYPRGAESKKLATLLRAVADDFDVED</sequence>
<dbReference type="SUPFAM" id="SSF50249">
    <property type="entry name" value="Nucleic acid-binding proteins"/>
    <property type="match status" value="1"/>
</dbReference>
<dbReference type="CDD" id="cd04458">
    <property type="entry name" value="CSP_CDS"/>
    <property type="match status" value="1"/>
</dbReference>
<reference evidence="2 3" key="1">
    <citation type="submission" date="2014-03" db="EMBL/GenBank/DDBJ databases">
        <title>Genomics of Bifidobacteria.</title>
        <authorList>
            <person name="Ventura M."/>
            <person name="Milani C."/>
            <person name="Lugli G.A."/>
        </authorList>
    </citation>
    <scope>NUCLEOTIDE SEQUENCE [LARGE SCALE GENOMIC DNA]</scope>
    <source>
        <strain evidence="2 3">DSM 22767</strain>
    </source>
</reference>
<dbReference type="InterPro" id="IPR050181">
    <property type="entry name" value="Cold_shock_domain"/>
</dbReference>
<feature type="domain" description="CSD" evidence="1">
    <location>
        <begin position="1"/>
        <end position="64"/>
    </location>
</feature>
<dbReference type="eggNOG" id="COG1278">
    <property type="taxonomic scope" value="Bacteria"/>
</dbReference>
<dbReference type="InterPro" id="IPR002059">
    <property type="entry name" value="CSP_DNA-bd"/>
</dbReference>
<dbReference type="OrthoDB" id="7477356at2"/>
<dbReference type="PROSITE" id="PS51857">
    <property type="entry name" value="CSD_2"/>
    <property type="match status" value="1"/>
</dbReference>
<dbReference type="SMART" id="SM00357">
    <property type="entry name" value="CSP"/>
    <property type="match status" value="1"/>
</dbReference>